<accession>A0A0K9GZ26</accession>
<comment type="caution">
    <text evidence="2">The sequence shown here is derived from an EMBL/GenBank/DDBJ whole genome shotgun (WGS) entry which is preliminary data.</text>
</comment>
<evidence type="ECO:0000256" key="1">
    <source>
        <dbReference type="SAM" id="Phobius"/>
    </source>
</evidence>
<proteinExistence type="predicted"/>
<reference evidence="3" key="1">
    <citation type="submission" date="2015-07" db="EMBL/GenBank/DDBJ databases">
        <title>Genome sequencing project for genomic taxonomy and phylogenomics of Bacillus-like bacteria.</title>
        <authorList>
            <person name="Liu B."/>
            <person name="Wang J."/>
            <person name="Zhu Y."/>
            <person name="Liu G."/>
            <person name="Chen Q."/>
            <person name="Chen Z."/>
            <person name="Lan J."/>
            <person name="Che J."/>
            <person name="Ge C."/>
            <person name="Shi H."/>
            <person name="Pan Z."/>
            <person name="Liu X."/>
        </authorList>
    </citation>
    <scope>NUCLEOTIDE SEQUENCE [LARGE SCALE GENOMIC DNA]</scope>
    <source>
        <strain evidence="3">FJAT-27997</strain>
    </source>
</reference>
<evidence type="ECO:0000313" key="2">
    <source>
        <dbReference type="EMBL" id="KMY51492.1"/>
    </source>
</evidence>
<keyword evidence="1" id="KW-0472">Membrane</keyword>
<dbReference type="RefSeq" id="WP_049682843.1">
    <property type="nucleotide sequence ID" value="NZ_LFZW01000001.1"/>
</dbReference>
<protein>
    <submittedName>
        <fullName evidence="2">Uncharacterized protein</fullName>
    </submittedName>
</protein>
<feature type="transmembrane region" description="Helical" evidence="1">
    <location>
        <begin position="40"/>
        <end position="60"/>
    </location>
</feature>
<keyword evidence="1" id="KW-1133">Transmembrane helix</keyword>
<gene>
    <name evidence="2" type="ORF">AC625_19710</name>
</gene>
<dbReference type="EMBL" id="LFZW01000001">
    <property type="protein sequence ID" value="KMY51492.1"/>
    <property type="molecule type" value="Genomic_DNA"/>
</dbReference>
<dbReference type="Proteomes" id="UP000037146">
    <property type="component" value="Unassembled WGS sequence"/>
</dbReference>
<dbReference type="OrthoDB" id="2941012at2"/>
<dbReference type="AlphaFoldDB" id="A0A0K9GZ26"/>
<keyword evidence="1" id="KW-0812">Transmembrane</keyword>
<name>A0A0K9GZ26_9BACI</name>
<organism evidence="2 3">
    <name type="scientific">Peribacillus loiseleuriae</name>
    <dbReference type="NCBI Taxonomy" id="1679170"/>
    <lineage>
        <taxon>Bacteria</taxon>
        <taxon>Bacillati</taxon>
        <taxon>Bacillota</taxon>
        <taxon>Bacilli</taxon>
        <taxon>Bacillales</taxon>
        <taxon>Bacillaceae</taxon>
        <taxon>Peribacillus</taxon>
    </lineage>
</organism>
<sequence length="69" mass="7592">MNKNKTVKQHLITGCILLGILIIMGSIQVVFSPLTFVRSIMLIAVIGCSAGVGSFIRELFVLKKNKIFK</sequence>
<evidence type="ECO:0000313" key="3">
    <source>
        <dbReference type="Proteomes" id="UP000037146"/>
    </source>
</evidence>
<feature type="transmembrane region" description="Helical" evidence="1">
    <location>
        <begin position="12"/>
        <end position="34"/>
    </location>
</feature>
<keyword evidence="3" id="KW-1185">Reference proteome</keyword>